<comment type="caution">
    <text evidence="2">The sequence shown here is derived from an EMBL/GenBank/DDBJ whole genome shotgun (WGS) entry which is preliminary data.</text>
</comment>
<protein>
    <submittedName>
        <fullName evidence="2">Uncharacterized protein</fullName>
    </submittedName>
</protein>
<gene>
    <name evidence="2" type="ORF">ACD_49C00044G0010</name>
</gene>
<dbReference type="SUPFAM" id="SSF47162">
    <property type="entry name" value="Apolipoprotein"/>
    <property type="match status" value="1"/>
</dbReference>
<accession>K2BC79</accession>
<reference evidence="2" key="1">
    <citation type="journal article" date="2012" name="Science">
        <title>Fermentation, hydrogen, and sulfur metabolism in multiple uncultivated bacterial phyla.</title>
        <authorList>
            <person name="Wrighton K.C."/>
            <person name="Thomas B.C."/>
            <person name="Sharon I."/>
            <person name="Miller C.S."/>
            <person name="Castelle C.J."/>
            <person name="VerBerkmoes N.C."/>
            <person name="Wilkins M.J."/>
            <person name="Hettich R.L."/>
            <person name="Lipton M.S."/>
            <person name="Williams K.H."/>
            <person name="Long P.E."/>
            <person name="Banfield J.F."/>
        </authorList>
    </citation>
    <scope>NUCLEOTIDE SEQUENCE [LARGE SCALE GENOMIC DNA]</scope>
</reference>
<sequence length="159" mass="19084">MKNRNLFTLWLWYLAGIAIASRFFKKDKSKKYSSKVEEFGDNFVQIHKDFFSFINDSTMTDENKKLLNEYKDKVLAQIELFKKEAKDVAADLKAKWITKKDEIEKELKVIYNKRAEYIDEIKVQWEDLYEEVKEAVLEFVKDSKEKLKETYKETKAKLK</sequence>
<keyword evidence="1" id="KW-0175">Coiled coil</keyword>
<dbReference type="Gene3D" id="1.20.120.20">
    <property type="entry name" value="Apolipoprotein"/>
    <property type="match status" value="1"/>
</dbReference>
<feature type="coiled-coil region" evidence="1">
    <location>
        <begin position="100"/>
        <end position="157"/>
    </location>
</feature>
<organism evidence="2">
    <name type="scientific">uncultured bacterium</name>
    <name type="common">gcode 4</name>
    <dbReference type="NCBI Taxonomy" id="1234023"/>
    <lineage>
        <taxon>Bacteria</taxon>
        <taxon>environmental samples</taxon>
    </lineage>
</organism>
<name>K2BC79_9BACT</name>
<proteinExistence type="predicted"/>
<evidence type="ECO:0000256" key="1">
    <source>
        <dbReference type="SAM" id="Coils"/>
    </source>
</evidence>
<dbReference type="EMBL" id="AMFJ01021630">
    <property type="protein sequence ID" value="EKD66408.1"/>
    <property type="molecule type" value="Genomic_DNA"/>
</dbReference>
<dbReference type="AlphaFoldDB" id="K2BC79"/>
<evidence type="ECO:0000313" key="2">
    <source>
        <dbReference type="EMBL" id="EKD66408.1"/>
    </source>
</evidence>